<dbReference type="PANTHER" id="PTHR23502:SF132">
    <property type="entry name" value="POLYAMINE TRANSPORTER 2-RELATED"/>
    <property type="match status" value="1"/>
</dbReference>
<accession>A0AAU3H1S1</accession>
<evidence type="ECO:0000256" key="6">
    <source>
        <dbReference type="ARBA" id="ARBA00022989"/>
    </source>
</evidence>
<comment type="subcellular location">
    <subcellularLocation>
        <location evidence="1">Cell membrane</location>
        <topology evidence="1">Multi-pass membrane protein</topology>
    </subcellularLocation>
</comment>
<evidence type="ECO:0000256" key="3">
    <source>
        <dbReference type="ARBA" id="ARBA00022448"/>
    </source>
</evidence>
<dbReference type="InterPro" id="IPR005829">
    <property type="entry name" value="Sugar_transporter_CS"/>
</dbReference>
<dbReference type="Pfam" id="PF07690">
    <property type="entry name" value="MFS_1"/>
    <property type="match status" value="1"/>
</dbReference>
<dbReference type="CDD" id="cd17320">
    <property type="entry name" value="MFS_MdfA_MDR_like"/>
    <property type="match status" value="1"/>
</dbReference>
<reference evidence="11" key="1">
    <citation type="submission" date="2022-10" db="EMBL/GenBank/DDBJ databases">
        <title>The complete genomes of actinobacterial strains from the NBC collection.</title>
        <authorList>
            <person name="Joergensen T.S."/>
            <person name="Alvarez Arevalo M."/>
            <person name="Sterndorff E.B."/>
            <person name="Faurdal D."/>
            <person name="Vuksanovic O."/>
            <person name="Mourched A.-S."/>
            <person name="Charusanti P."/>
            <person name="Shaw S."/>
            <person name="Blin K."/>
            <person name="Weber T."/>
        </authorList>
    </citation>
    <scope>NUCLEOTIDE SEQUENCE</scope>
    <source>
        <strain evidence="11">NBC_01401</strain>
    </source>
</reference>
<dbReference type="InterPro" id="IPR036259">
    <property type="entry name" value="MFS_trans_sf"/>
</dbReference>
<dbReference type="InterPro" id="IPR011701">
    <property type="entry name" value="MFS"/>
</dbReference>
<feature type="transmembrane region" description="Helical" evidence="9">
    <location>
        <begin position="299"/>
        <end position="322"/>
    </location>
</feature>
<gene>
    <name evidence="11" type="ORF">OG626_25775</name>
</gene>
<feature type="transmembrane region" description="Helical" evidence="9">
    <location>
        <begin position="233"/>
        <end position="257"/>
    </location>
</feature>
<organism evidence="11">
    <name type="scientific">Streptomyces sp. NBC_01401</name>
    <dbReference type="NCBI Taxonomy" id="2903854"/>
    <lineage>
        <taxon>Bacteria</taxon>
        <taxon>Bacillati</taxon>
        <taxon>Actinomycetota</taxon>
        <taxon>Actinomycetes</taxon>
        <taxon>Kitasatosporales</taxon>
        <taxon>Streptomycetaceae</taxon>
        <taxon>Streptomyces</taxon>
    </lineage>
</organism>
<proteinExistence type="inferred from homology"/>
<dbReference type="SUPFAM" id="SSF103473">
    <property type="entry name" value="MFS general substrate transporter"/>
    <property type="match status" value="1"/>
</dbReference>
<feature type="transmembrane region" description="Helical" evidence="9">
    <location>
        <begin position="124"/>
        <end position="141"/>
    </location>
</feature>
<keyword evidence="7 9" id="KW-0472">Membrane</keyword>
<evidence type="ECO:0000256" key="8">
    <source>
        <dbReference type="SAM" id="MobiDB-lite"/>
    </source>
</evidence>
<evidence type="ECO:0000256" key="7">
    <source>
        <dbReference type="ARBA" id="ARBA00023136"/>
    </source>
</evidence>
<feature type="transmembrane region" description="Helical" evidence="9">
    <location>
        <begin position="183"/>
        <end position="204"/>
    </location>
</feature>
<keyword evidence="3" id="KW-0813">Transport</keyword>
<dbReference type="GO" id="GO:0042910">
    <property type="term" value="F:xenobiotic transmembrane transporter activity"/>
    <property type="evidence" value="ECO:0007669"/>
    <property type="project" value="InterPro"/>
</dbReference>
<keyword evidence="4" id="KW-1003">Cell membrane</keyword>
<feature type="transmembrane region" description="Helical" evidence="9">
    <location>
        <begin position="269"/>
        <end position="287"/>
    </location>
</feature>
<dbReference type="GO" id="GO:1990961">
    <property type="term" value="P:xenobiotic detoxification by transmembrane export across the plasma membrane"/>
    <property type="evidence" value="ECO:0007669"/>
    <property type="project" value="InterPro"/>
</dbReference>
<feature type="region of interest" description="Disordered" evidence="8">
    <location>
        <begin position="1"/>
        <end position="20"/>
    </location>
</feature>
<evidence type="ECO:0000313" key="11">
    <source>
        <dbReference type="EMBL" id="WTY98051.1"/>
    </source>
</evidence>
<evidence type="ECO:0000256" key="4">
    <source>
        <dbReference type="ARBA" id="ARBA00022475"/>
    </source>
</evidence>
<dbReference type="InterPro" id="IPR020846">
    <property type="entry name" value="MFS_dom"/>
</dbReference>
<dbReference type="AlphaFoldDB" id="A0AAU3H1S1"/>
<dbReference type="PANTHER" id="PTHR23502">
    <property type="entry name" value="MAJOR FACILITATOR SUPERFAMILY"/>
    <property type="match status" value="1"/>
</dbReference>
<sequence>MVSAATQRAKAPATVPHTPESPVKRAASLVAVLAMLTAAGPLALDMYVPGFPEMKESLHASSSAVQLTMTAVLVGLVVGQLVIGALSDSMGRRKLLIGGVVGYAVTSLLCAVAPNIGVLTAGRFLQGVAGAAGMVLARAILTDCFRGRDLPRYFALLAQILGAAPVVAPVVGGAVLAVSTWRWVFVALAVIGAVMAVVVVLRVPETLPPERRHKGGIGGTFRLMGRLTRDRAFMGYVLVLGFASAALFAYISGSAFVFESLHGFSATTYSLVFAVNAVGMLIAGGVFGKLAHRVSLNTLLLVGVAVAAVGALGQVLVVATVGESVVGTWISLFVTTTGIGMIFPASMSLGQALGRTAPGAASALMGGLQFLLGAVASPLVGLFGEATSMPMAVIMLVSMALSAVALLALCRPWLRQGEDDREDDHHEVAVPAH</sequence>
<dbReference type="GO" id="GO:0005886">
    <property type="term" value="C:plasma membrane"/>
    <property type="evidence" value="ECO:0007669"/>
    <property type="project" value="UniProtKB-SubCell"/>
</dbReference>
<evidence type="ECO:0000256" key="1">
    <source>
        <dbReference type="ARBA" id="ARBA00004651"/>
    </source>
</evidence>
<feature type="domain" description="Major facilitator superfamily (MFS) profile" evidence="10">
    <location>
        <begin position="26"/>
        <end position="415"/>
    </location>
</feature>
<dbReference type="Gene3D" id="1.20.1720.10">
    <property type="entry name" value="Multidrug resistance protein D"/>
    <property type="match status" value="1"/>
</dbReference>
<dbReference type="NCBIfam" id="TIGR00710">
    <property type="entry name" value="efflux_Bcr_CflA"/>
    <property type="match status" value="1"/>
</dbReference>
<evidence type="ECO:0000256" key="2">
    <source>
        <dbReference type="ARBA" id="ARBA00006236"/>
    </source>
</evidence>
<keyword evidence="5 9" id="KW-0812">Transmembrane</keyword>
<feature type="transmembrane region" description="Helical" evidence="9">
    <location>
        <begin position="64"/>
        <end position="83"/>
    </location>
</feature>
<dbReference type="PROSITE" id="PS00216">
    <property type="entry name" value="SUGAR_TRANSPORT_1"/>
    <property type="match status" value="1"/>
</dbReference>
<comment type="similarity">
    <text evidence="2">Belongs to the major facilitator superfamily. Bcr/CmlA family.</text>
</comment>
<evidence type="ECO:0000256" key="5">
    <source>
        <dbReference type="ARBA" id="ARBA00022692"/>
    </source>
</evidence>
<dbReference type="EMBL" id="CP109535">
    <property type="protein sequence ID" value="WTY98051.1"/>
    <property type="molecule type" value="Genomic_DNA"/>
</dbReference>
<evidence type="ECO:0000256" key="9">
    <source>
        <dbReference type="SAM" id="Phobius"/>
    </source>
</evidence>
<keyword evidence="6 9" id="KW-1133">Transmembrane helix</keyword>
<feature type="transmembrane region" description="Helical" evidence="9">
    <location>
        <begin position="328"/>
        <end position="349"/>
    </location>
</feature>
<feature type="transmembrane region" description="Helical" evidence="9">
    <location>
        <begin position="361"/>
        <end position="383"/>
    </location>
</feature>
<feature type="transmembrane region" description="Helical" evidence="9">
    <location>
        <begin position="26"/>
        <end position="44"/>
    </location>
</feature>
<feature type="transmembrane region" description="Helical" evidence="9">
    <location>
        <begin position="95"/>
        <end position="118"/>
    </location>
</feature>
<feature type="transmembrane region" description="Helical" evidence="9">
    <location>
        <begin position="153"/>
        <end position="177"/>
    </location>
</feature>
<name>A0AAU3H1S1_9ACTN</name>
<evidence type="ECO:0000259" key="10">
    <source>
        <dbReference type="PROSITE" id="PS50850"/>
    </source>
</evidence>
<feature type="transmembrane region" description="Helical" evidence="9">
    <location>
        <begin position="389"/>
        <end position="409"/>
    </location>
</feature>
<dbReference type="InterPro" id="IPR004812">
    <property type="entry name" value="Efflux_drug-R_Bcr/CmlA"/>
</dbReference>
<dbReference type="PROSITE" id="PS50850">
    <property type="entry name" value="MFS"/>
    <property type="match status" value="1"/>
</dbReference>
<dbReference type="FunFam" id="1.20.1720.10:FF:000005">
    <property type="entry name" value="Bcr/CflA family efflux transporter"/>
    <property type="match status" value="1"/>
</dbReference>
<protein>
    <submittedName>
        <fullName evidence="11">Multidrug effflux MFS transporter</fullName>
    </submittedName>
</protein>